<reference evidence="2 3" key="1">
    <citation type="submission" date="2018-10" db="EMBL/GenBank/DDBJ databases">
        <title>Genomic Encyclopedia of Archaeal and Bacterial Type Strains, Phase II (KMG-II): from individual species to whole genera.</title>
        <authorList>
            <person name="Goeker M."/>
        </authorList>
    </citation>
    <scope>NUCLEOTIDE SEQUENCE [LARGE SCALE GENOMIC DNA]</scope>
    <source>
        <strain evidence="2 3">DSM 23424</strain>
    </source>
</reference>
<gene>
    <name evidence="2" type="ORF">BXY75_3366</name>
</gene>
<keyword evidence="3" id="KW-1185">Reference proteome</keyword>
<organism evidence="2 3">
    <name type="scientific">Ulvibacter antarcticus</name>
    <dbReference type="NCBI Taxonomy" id="442714"/>
    <lineage>
        <taxon>Bacteria</taxon>
        <taxon>Pseudomonadati</taxon>
        <taxon>Bacteroidota</taxon>
        <taxon>Flavobacteriia</taxon>
        <taxon>Flavobacteriales</taxon>
        <taxon>Flavobacteriaceae</taxon>
        <taxon>Ulvibacter</taxon>
    </lineage>
</organism>
<evidence type="ECO:0000313" key="2">
    <source>
        <dbReference type="EMBL" id="RMA56660.1"/>
    </source>
</evidence>
<evidence type="ECO:0000256" key="1">
    <source>
        <dbReference type="SAM" id="MobiDB-lite"/>
    </source>
</evidence>
<accession>A0A3L9YBD5</accession>
<evidence type="ECO:0000313" key="3">
    <source>
        <dbReference type="Proteomes" id="UP000271339"/>
    </source>
</evidence>
<comment type="caution">
    <text evidence="2">The sequence shown here is derived from an EMBL/GenBank/DDBJ whole genome shotgun (WGS) entry which is preliminary data.</text>
</comment>
<feature type="region of interest" description="Disordered" evidence="1">
    <location>
        <begin position="831"/>
        <end position="857"/>
    </location>
</feature>
<dbReference type="PANTHER" id="PTHR30441:SF8">
    <property type="entry name" value="DUF748 DOMAIN-CONTAINING PROTEIN"/>
    <property type="match status" value="1"/>
</dbReference>
<dbReference type="EMBL" id="REFC01000017">
    <property type="protein sequence ID" value="RMA56660.1"/>
    <property type="molecule type" value="Genomic_DNA"/>
</dbReference>
<dbReference type="GO" id="GO:0005886">
    <property type="term" value="C:plasma membrane"/>
    <property type="evidence" value="ECO:0007669"/>
    <property type="project" value="TreeGrafter"/>
</dbReference>
<dbReference type="PANTHER" id="PTHR30441">
    <property type="entry name" value="DUF748 DOMAIN-CONTAINING PROTEIN"/>
    <property type="match status" value="1"/>
</dbReference>
<dbReference type="Proteomes" id="UP000271339">
    <property type="component" value="Unassembled WGS sequence"/>
</dbReference>
<name>A0A3L9YBD5_9FLAO</name>
<dbReference type="AlphaFoldDB" id="A0A3L9YBD5"/>
<dbReference type="RefSeq" id="WP_121908880.1">
    <property type="nucleotide sequence ID" value="NZ_REFC01000017.1"/>
</dbReference>
<dbReference type="GO" id="GO:0090313">
    <property type="term" value="P:regulation of protein targeting to membrane"/>
    <property type="evidence" value="ECO:0007669"/>
    <property type="project" value="TreeGrafter"/>
</dbReference>
<dbReference type="OrthoDB" id="596403at2"/>
<proteinExistence type="predicted"/>
<feature type="compositionally biased region" description="Low complexity" evidence="1">
    <location>
        <begin position="835"/>
        <end position="853"/>
    </location>
</feature>
<sequence length="885" mass="95921">MKKILKIAGIFLAVVILLLALSPLFLKGTMEKLAKNTIDKNINADVSWEEFDLSLFRNFPDAALTIRNFSVINRAPFEGDTLAKGSLLSINMGVTQLFKSGDNPIEVDGLLLENSLVNILIDSTGQNNYDIAIKKDAPIASETSTDDSGFTFGLKKYELKNSRINYLDESTQTFMMLKDVNHSGKGDFSLSQSELDTETTAKVTMRLGDVEYLSENDVSLNAVIQMDLDNLKYTFLENEAKINELPLTFNGFVKVNETNNEIDINFKTPSSDFKNFLAVIPKEYVKNLDGVTTTGNFTVDGLIQGVVDETHIPKLDIKIASNNASFKYPDLPKAVQNISINAQLKNDSGLLDDTYLTISSLSFKIDDELFTAHGDIRNLTGNMLVDLAMKGTLNLANIEKVLPVELDQDLSGVFKADLSAKFDMASIEKEKYENVSTNGTASLTNFNYKNAGFKNDIKISKAAITMLRGNNINLNELNATSGQTDINASGDIHNLIPFLMSKQDLRGRFKVQSNTFNLNDFMASENASEATKSKGGNANSSEAKSVKIPDFLNATIDFSAGKVIYDDLVLNNTKGTVTIKDEAATLSNVTTSTLGGDVALSGNVSTKNNTPSFTMDLDLKKIDIAQSFNQLDLLKFIAPIASALQGSLNTTLKLSGNLNGDLTPQLNSLAGNALAKILTAEVDPNKAPLLNKLGEQVPFLNINQLSLRDLSTALTFNNGYIVVKPFTFDVKGINVTAGGSHGLDKNIDYSLMLDVPAKFLGSDVTKLLAKLDPKEAETTTVSIPVGLSGTFTSPKFQLNTEAAVKSLTQKLIEKQKQELITKGTDILGDIISGNTTKPTDSTKTTTGTTSGETTSKETTTKVVTDILGGIFGNKKKKTDSTKTGN</sequence>
<protein>
    <submittedName>
        <fullName evidence="2">Uncharacterized protein involved in outer membrane biogenesis</fullName>
    </submittedName>
</protein>
<dbReference type="InterPro" id="IPR052894">
    <property type="entry name" value="AsmA-related"/>
</dbReference>